<dbReference type="Pfam" id="PF00534">
    <property type="entry name" value="Glycos_transf_1"/>
    <property type="match status" value="1"/>
</dbReference>
<dbReference type="InterPro" id="IPR028098">
    <property type="entry name" value="Glyco_trans_4-like_N"/>
</dbReference>
<dbReference type="InterPro" id="IPR050194">
    <property type="entry name" value="Glycosyltransferase_grp1"/>
</dbReference>
<reference evidence="3 4" key="1">
    <citation type="journal article" date="2013" name="Environ. Microbiol.">
        <title>Chloride and organic osmolytes: a hybrid strategy to cope with elevated salinities by the moderately halophilic, chloride-dependent bacterium Halobacillus halophilus.</title>
        <authorList>
            <person name="Saum S.H."/>
            <person name="Pfeiffer F."/>
            <person name="Palm P."/>
            <person name="Rampp M."/>
            <person name="Schuster S.C."/>
            <person name="Muller V."/>
            <person name="Oesterhelt D."/>
        </authorList>
    </citation>
    <scope>NUCLEOTIDE SEQUENCE [LARGE SCALE GENOMIC DNA]</scope>
    <source>
        <strain evidence="4">ATCC 35676 / DSM 2266 / JCM 20832 / KCTC 3685 / LMG 17431 / NBRC 102448 / NCIMB 2269</strain>
    </source>
</reference>
<keyword evidence="3" id="KW-0808">Transferase</keyword>
<keyword evidence="3" id="KW-0328">Glycosyltransferase</keyword>
<name>I0JRJ3_HALH3</name>
<keyword evidence="4" id="KW-1185">Reference proteome</keyword>
<gene>
    <name evidence="3" type="ordered locus">HBHAL_4424</name>
</gene>
<dbReference type="HOGENOM" id="CLU_009583_11_2_9"/>
<dbReference type="Proteomes" id="UP000007397">
    <property type="component" value="Chromosome"/>
</dbReference>
<dbReference type="SUPFAM" id="SSF53756">
    <property type="entry name" value="UDP-Glycosyltransferase/glycogen phosphorylase"/>
    <property type="match status" value="1"/>
</dbReference>
<proteinExistence type="predicted"/>
<dbReference type="Pfam" id="PF13579">
    <property type="entry name" value="Glyco_trans_4_4"/>
    <property type="match status" value="1"/>
</dbReference>
<dbReference type="EC" id="2.4.-.-" evidence="3"/>
<dbReference type="PANTHER" id="PTHR45947:SF3">
    <property type="entry name" value="SULFOQUINOVOSYL TRANSFERASE SQD2"/>
    <property type="match status" value="1"/>
</dbReference>
<protein>
    <submittedName>
        <fullName evidence="3">Group 1 glycosyltransferase</fullName>
        <ecNumber evidence="3">2.4.-.-</ecNumber>
    </submittedName>
</protein>
<dbReference type="RefSeq" id="WP_014644649.1">
    <property type="nucleotide sequence ID" value="NC_017668.1"/>
</dbReference>
<evidence type="ECO:0000259" key="1">
    <source>
        <dbReference type="Pfam" id="PF00534"/>
    </source>
</evidence>
<dbReference type="GO" id="GO:0016758">
    <property type="term" value="F:hexosyltransferase activity"/>
    <property type="evidence" value="ECO:0007669"/>
    <property type="project" value="TreeGrafter"/>
</dbReference>
<accession>I0JRJ3</accession>
<evidence type="ECO:0000259" key="2">
    <source>
        <dbReference type="Pfam" id="PF13579"/>
    </source>
</evidence>
<dbReference type="AlphaFoldDB" id="I0JRJ3"/>
<dbReference type="PATRIC" id="fig|866895.3.peg.3459"/>
<dbReference type="KEGG" id="hhd:HBHAL_4424"/>
<feature type="domain" description="Glycosyltransferase subfamily 4-like N-terminal" evidence="2">
    <location>
        <begin position="18"/>
        <end position="201"/>
    </location>
</feature>
<dbReference type="STRING" id="866895.HBHAL_4424"/>
<evidence type="ECO:0000313" key="3">
    <source>
        <dbReference type="EMBL" id="CCG46764.1"/>
    </source>
</evidence>
<dbReference type="EMBL" id="HE717023">
    <property type="protein sequence ID" value="CCG46764.1"/>
    <property type="molecule type" value="Genomic_DNA"/>
</dbReference>
<dbReference type="CDD" id="cd03794">
    <property type="entry name" value="GT4_WbuB-like"/>
    <property type="match status" value="1"/>
</dbReference>
<dbReference type="eggNOG" id="COG0438">
    <property type="taxonomic scope" value="Bacteria"/>
</dbReference>
<evidence type="ECO:0000313" key="4">
    <source>
        <dbReference type="Proteomes" id="UP000007397"/>
    </source>
</evidence>
<dbReference type="Gene3D" id="3.40.50.2000">
    <property type="entry name" value="Glycogen Phosphorylase B"/>
    <property type="match status" value="2"/>
</dbReference>
<feature type="domain" description="Glycosyl transferase family 1" evidence="1">
    <location>
        <begin position="220"/>
        <end position="381"/>
    </location>
</feature>
<dbReference type="InterPro" id="IPR001296">
    <property type="entry name" value="Glyco_trans_1"/>
</dbReference>
<organism evidence="3 4">
    <name type="scientific">Halobacillus halophilus (strain ATCC 35676 / DSM 2266 / JCM 20832 / KCTC 3685 / LMG 17431 / NBRC 102448 / NCIMB 2269)</name>
    <name type="common">Sporosarcina halophila</name>
    <dbReference type="NCBI Taxonomy" id="866895"/>
    <lineage>
        <taxon>Bacteria</taxon>
        <taxon>Bacillati</taxon>
        <taxon>Bacillota</taxon>
        <taxon>Bacilli</taxon>
        <taxon>Bacillales</taxon>
        <taxon>Bacillaceae</taxon>
        <taxon>Halobacillus</taxon>
    </lineage>
</organism>
<sequence>MKILFFTHYYEPEVGPATKRIAGLAKNLKAQGHQVSIVTGFPNYPSGIKSKEYSRKLFMKEQIDGIDIYRYYIYSSPNKTSFVRILNYLSLMLSSLFFIFNLKKYDHIVATSPPLFTSLSGFIVSRFKKSKFILDVRDVWPDIGIEMGELSKNSMLYRVMNRISNFLYKKSDLITVVTYGKKEKLSLKGISKEKIAVISNGFDKEVLNEKDNYQLIDRYNIKEKFTLVYAGIIGLAQGMEIIIEAAKHFNNNNNIQFLIVGDGYKRKELEEKAINLGLTNIYFVGMQPHSSVISILKNADASIVPLKSDKLQDSVPTKMLESLGIGCPVILCAGGEARRILEKSNGGIAVNSGDHIELVSIINQLYNKELSRTEMSESGREFVLQHFTRDEIANKLSDVLSKLG</sequence>
<dbReference type="PANTHER" id="PTHR45947">
    <property type="entry name" value="SULFOQUINOVOSYL TRANSFERASE SQD2"/>
    <property type="match status" value="1"/>
</dbReference>